<protein>
    <recommendedName>
        <fullName evidence="2">Hemerythrin-like domain-containing protein</fullName>
    </recommendedName>
</protein>
<feature type="chain" id="PRO_5043541646" description="Hemerythrin-like domain-containing protein" evidence="1">
    <location>
        <begin position="23"/>
        <end position="290"/>
    </location>
</feature>
<dbReference type="EMBL" id="JAYKXP010000142">
    <property type="protein sequence ID" value="KAK7022934.1"/>
    <property type="molecule type" value="Genomic_DNA"/>
</dbReference>
<feature type="domain" description="Hemerythrin-like" evidence="2">
    <location>
        <begin position="104"/>
        <end position="190"/>
    </location>
</feature>
<keyword evidence="4" id="KW-1185">Reference proteome</keyword>
<accession>A0AAW0BB96</accession>
<evidence type="ECO:0000256" key="1">
    <source>
        <dbReference type="SAM" id="SignalP"/>
    </source>
</evidence>
<dbReference type="InterPro" id="IPR012312">
    <property type="entry name" value="Hemerythrin-like"/>
</dbReference>
<dbReference type="Gene3D" id="1.20.120.520">
    <property type="entry name" value="nmb1532 protein domain like"/>
    <property type="match status" value="1"/>
</dbReference>
<reference evidence="3 4" key="1">
    <citation type="submission" date="2024-01" db="EMBL/GenBank/DDBJ databases">
        <title>A draft genome for a cacao thread blight-causing isolate of Paramarasmius palmivorus.</title>
        <authorList>
            <person name="Baruah I.K."/>
            <person name="Bukari Y."/>
            <person name="Amoako-Attah I."/>
            <person name="Meinhardt L.W."/>
            <person name="Bailey B.A."/>
            <person name="Cohen S.P."/>
        </authorList>
    </citation>
    <scope>NUCLEOTIDE SEQUENCE [LARGE SCALE GENOMIC DNA]</scope>
    <source>
        <strain evidence="3 4">GH-12</strain>
    </source>
</reference>
<dbReference type="PANTHER" id="PTHR38048:SF2">
    <property type="entry name" value="HEMERYTHRIN-LIKE DOMAIN-CONTAINING PROTEIN"/>
    <property type="match status" value="1"/>
</dbReference>
<keyword evidence="1" id="KW-0732">Signal</keyword>
<dbReference type="Proteomes" id="UP001383192">
    <property type="component" value="Unassembled WGS sequence"/>
</dbReference>
<evidence type="ECO:0000313" key="3">
    <source>
        <dbReference type="EMBL" id="KAK7022934.1"/>
    </source>
</evidence>
<feature type="signal peptide" evidence="1">
    <location>
        <begin position="1"/>
        <end position="22"/>
    </location>
</feature>
<dbReference type="AlphaFoldDB" id="A0AAW0BB96"/>
<dbReference type="InterPro" id="IPR053206">
    <property type="entry name" value="Dimeric_xanthone_biosynth"/>
</dbReference>
<comment type="caution">
    <text evidence="3">The sequence shown here is derived from an EMBL/GenBank/DDBJ whole genome shotgun (WGS) entry which is preliminary data.</text>
</comment>
<evidence type="ECO:0000259" key="2">
    <source>
        <dbReference type="Pfam" id="PF01814"/>
    </source>
</evidence>
<evidence type="ECO:0000313" key="4">
    <source>
        <dbReference type="Proteomes" id="UP001383192"/>
    </source>
</evidence>
<proteinExistence type="predicted"/>
<dbReference type="Pfam" id="PF01814">
    <property type="entry name" value="Hemerythrin"/>
    <property type="match status" value="1"/>
</dbReference>
<gene>
    <name evidence="3" type="ORF">VNI00_016824</name>
</gene>
<name>A0AAW0BB96_9AGAR</name>
<dbReference type="PANTHER" id="PTHR38048">
    <property type="entry name" value="EXPRESSED PROTEIN"/>
    <property type="match status" value="1"/>
</dbReference>
<dbReference type="CDD" id="cd12108">
    <property type="entry name" value="Hr-like"/>
    <property type="match status" value="1"/>
</dbReference>
<organism evidence="3 4">
    <name type="scientific">Paramarasmius palmivorus</name>
    <dbReference type="NCBI Taxonomy" id="297713"/>
    <lineage>
        <taxon>Eukaryota</taxon>
        <taxon>Fungi</taxon>
        <taxon>Dikarya</taxon>
        <taxon>Basidiomycota</taxon>
        <taxon>Agaricomycotina</taxon>
        <taxon>Agaricomycetes</taxon>
        <taxon>Agaricomycetidae</taxon>
        <taxon>Agaricales</taxon>
        <taxon>Marasmiineae</taxon>
        <taxon>Marasmiaceae</taxon>
        <taxon>Paramarasmius</taxon>
    </lineage>
</organism>
<sequence>MSSSKFLASLVALLAIFTSFKLYNNPAISEITMTGPEMKAFENPEVLKHVKKIQDVATPVRPALPSERGGWAMAWLHLVIWNSWKSAYFYADKYPKEDFNNYVEYALTAVEFLEGHHDAEEKTLFPTIEKKIPGSMEKNEAQHEAFLKPLGELRGYLESTKAGSAQFDAATYRAKVDSILLPIMEHLADELDSLNGPSLLKHFTEDELASINTLTHKAQQGDNHKNLPLILLLGRDPNLTCLPQNLPPNSPFPPAPAFVTKLSGALGLLLEVQPSMEGNYTITAYPALCL</sequence>